<dbReference type="EC" id="3.1.6.1" evidence="9"/>
<keyword evidence="6" id="KW-0106">Calcium</keyword>
<sequence precursor="true">MMFYVRILVWALWAACLGSMATRCDADPGSSAPPNVIVFLVDDMGVMDTSLPFLTDADGQPKRYPLNDYYRTPNMEQLADHGIRFSNFYAMSVCSPTRISIMTGKNAARHHTTTWIAPEANNGGKFGPPQWNWSGLRTSDSTLPRMLQSAGYRTIHIGKGHFGPFDSEGEEPLNLGFDINVAGCAIGAPGSYFGNDHYGNKKATKGNGKKPNQGRNRAVPHLTKYFGTETFLTDALTLEAKATMTDAVEAKTPFFLYMAHYAVHSPHQSDPRYADHYVSAQHPERHQNFATLVEGMDKSLGELMAHIRELGIAENTLVLFLGDNGSDAPIGHEHAVACAAPLRGKKGSHYEGGMRVPFIAAWGLPDENHPMQKRLPIRAGAIQSAMGNVCDLLPTIVELVGMAPSTDDPINDPIDGTSLRKLLSGEPDPSHSKKFLMHFPHEHRTSYFTSYRNGDWKVIHHDFPGKDSNGAEYELFNLVDDPFEQVNLATSKPVELKRMMNELIESLREHEAQYVVGTSGQPVSPKPVLTESVE</sequence>
<keyword evidence="4 7" id="KW-0732">Signal</keyword>
<evidence type="ECO:0000313" key="9">
    <source>
        <dbReference type="EMBL" id="TWU58890.1"/>
    </source>
</evidence>
<organism evidence="9 10">
    <name type="scientific">Rubripirellula tenax</name>
    <dbReference type="NCBI Taxonomy" id="2528015"/>
    <lineage>
        <taxon>Bacteria</taxon>
        <taxon>Pseudomonadati</taxon>
        <taxon>Planctomycetota</taxon>
        <taxon>Planctomycetia</taxon>
        <taxon>Pirellulales</taxon>
        <taxon>Pirellulaceae</taxon>
        <taxon>Rubripirellula</taxon>
    </lineage>
</organism>
<evidence type="ECO:0000256" key="2">
    <source>
        <dbReference type="ARBA" id="ARBA00008779"/>
    </source>
</evidence>
<dbReference type="RefSeq" id="WP_246114339.1">
    <property type="nucleotide sequence ID" value="NZ_SJPW01000002.1"/>
</dbReference>
<dbReference type="SUPFAM" id="SSF53649">
    <property type="entry name" value="Alkaline phosphatase-like"/>
    <property type="match status" value="1"/>
</dbReference>
<dbReference type="EMBL" id="SJPW01000002">
    <property type="protein sequence ID" value="TWU58890.1"/>
    <property type="molecule type" value="Genomic_DNA"/>
</dbReference>
<evidence type="ECO:0000256" key="4">
    <source>
        <dbReference type="ARBA" id="ARBA00022729"/>
    </source>
</evidence>
<evidence type="ECO:0000313" key="10">
    <source>
        <dbReference type="Proteomes" id="UP000318288"/>
    </source>
</evidence>
<dbReference type="InterPro" id="IPR000917">
    <property type="entry name" value="Sulfatase_N"/>
</dbReference>
<accession>A0A5C6FE68</accession>
<dbReference type="PANTHER" id="PTHR42693">
    <property type="entry name" value="ARYLSULFATASE FAMILY MEMBER"/>
    <property type="match status" value="1"/>
</dbReference>
<evidence type="ECO:0000256" key="5">
    <source>
        <dbReference type="ARBA" id="ARBA00022801"/>
    </source>
</evidence>
<dbReference type="InterPro" id="IPR024607">
    <property type="entry name" value="Sulfatase_CS"/>
</dbReference>
<dbReference type="PROSITE" id="PS00523">
    <property type="entry name" value="SULFATASE_1"/>
    <property type="match status" value="1"/>
</dbReference>
<comment type="similarity">
    <text evidence="2">Belongs to the sulfatase family.</text>
</comment>
<dbReference type="Gene3D" id="3.40.720.10">
    <property type="entry name" value="Alkaline Phosphatase, subunit A"/>
    <property type="match status" value="1"/>
</dbReference>
<protein>
    <submittedName>
        <fullName evidence="9">Arylsulfatase</fullName>
        <ecNumber evidence="9">3.1.6.1</ecNumber>
    </submittedName>
</protein>
<keyword evidence="10" id="KW-1185">Reference proteome</keyword>
<dbReference type="Gene3D" id="3.30.1120.10">
    <property type="match status" value="1"/>
</dbReference>
<keyword evidence="3" id="KW-0479">Metal-binding</keyword>
<dbReference type="GO" id="GO:0004065">
    <property type="term" value="F:arylsulfatase activity"/>
    <property type="evidence" value="ECO:0007669"/>
    <property type="project" value="UniProtKB-EC"/>
</dbReference>
<keyword evidence="5 9" id="KW-0378">Hydrolase</keyword>
<evidence type="ECO:0000256" key="7">
    <source>
        <dbReference type="SAM" id="SignalP"/>
    </source>
</evidence>
<feature type="domain" description="Sulfatase N-terminal" evidence="8">
    <location>
        <begin position="34"/>
        <end position="402"/>
    </location>
</feature>
<dbReference type="Pfam" id="PF00884">
    <property type="entry name" value="Sulfatase"/>
    <property type="match status" value="1"/>
</dbReference>
<dbReference type="GO" id="GO:0046872">
    <property type="term" value="F:metal ion binding"/>
    <property type="evidence" value="ECO:0007669"/>
    <property type="project" value="UniProtKB-KW"/>
</dbReference>
<dbReference type="InterPro" id="IPR050738">
    <property type="entry name" value="Sulfatase"/>
</dbReference>
<evidence type="ECO:0000259" key="8">
    <source>
        <dbReference type="Pfam" id="PF00884"/>
    </source>
</evidence>
<evidence type="ECO:0000256" key="1">
    <source>
        <dbReference type="ARBA" id="ARBA00001913"/>
    </source>
</evidence>
<gene>
    <name evidence="9" type="primary">atsA_28</name>
    <name evidence="9" type="ORF">Poly51_16700</name>
</gene>
<comment type="cofactor">
    <cofactor evidence="1">
        <name>Ca(2+)</name>
        <dbReference type="ChEBI" id="CHEBI:29108"/>
    </cofactor>
</comment>
<dbReference type="PANTHER" id="PTHR42693:SF42">
    <property type="entry name" value="ARYLSULFATASE G"/>
    <property type="match status" value="1"/>
</dbReference>
<dbReference type="AlphaFoldDB" id="A0A5C6FE68"/>
<reference evidence="9 10" key="1">
    <citation type="submission" date="2019-02" db="EMBL/GenBank/DDBJ databases">
        <title>Deep-cultivation of Planctomycetes and their phenomic and genomic characterization uncovers novel biology.</title>
        <authorList>
            <person name="Wiegand S."/>
            <person name="Jogler M."/>
            <person name="Boedeker C."/>
            <person name="Pinto D."/>
            <person name="Vollmers J."/>
            <person name="Rivas-Marin E."/>
            <person name="Kohn T."/>
            <person name="Peeters S.H."/>
            <person name="Heuer A."/>
            <person name="Rast P."/>
            <person name="Oberbeckmann S."/>
            <person name="Bunk B."/>
            <person name="Jeske O."/>
            <person name="Meyerdierks A."/>
            <person name="Storesund J.E."/>
            <person name="Kallscheuer N."/>
            <person name="Luecker S."/>
            <person name="Lage O.M."/>
            <person name="Pohl T."/>
            <person name="Merkel B.J."/>
            <person name="Hornburger P."/>
            <person name="Mueller R.-W."/>
            <person name="Bruemmer F."/>
            <person name="Labrenz M."/>
            <person name="Spormann A.M."/>
            <person name="Op Den Camp H."/>
            <person name="Overmann J."/>
            <person name="Amann R."/>
            <person name="Jetten M.S.M."/>
            <person name="Mascher T."/>
            <person name="Medema M.H."/>
            <person name="Devos D.P."/>
            <person name="Kaster A.-K."/>
            <person name="Ovreas L."/>
            <person name="Rohde M."/>
            <person name="Galperin M.Y."/>
            <person name="Jogler C."/>
        </authorList>
    </citation>
    <scope>NUCLEOTIDE SEQUENCE [LARGE SCALE GENOMIC DNA]</scope>
    <source>
        <strain evidence="9 10">Poly51</strain>
    </source>
</reference>
<feature type="signal peptide" evidence="7">
    <location>
        <begin position="1"/>
        <end position="26"/>
    </location>
</feature>
<name>A0A5C6FE68_9BACT</name>
<dbReference type="InterPro" id="IPR017850">
    <property type="entry name" value="Alkaline_phosphatase_core_sf"/>
</dbReference>
<dbReference type="Proteomes" id="UP000318288">
    <property type="component" value="Unassembled WGS sequence"/>
</dbReference>
<comment type="caution">
    <text evidence="9">The sequence shown here is derived from an EMBL/GenBank/DDBJ whole genome shotgun (WGS) entry which is preliminary data.</text>
</comment>
<evidence type="ECO:0000256" key="6">
    <source>
        <dbReference type="ARBA" id="ARBA00022837"/>
    </source>
</evidence>
<feature type="chain" id="PRO_5022907446" evidence="7">
    <location>
        <begin position="27"/>
        <end position="534"/>
    </location>
</feature>
<evidence type="ECO:0000256" key="3">
    <source>
        <dbReference type="ARBA" id="ARBA00022723"/>
    </source>
</evidence>
<proteinExistence type="inferred from homology"/>